<evidence type="ECO:0000313" key="16">
    <source>
        <dbReference type="EMBL" id="KAF4307311.1"/>
    </source>
</evidence>
<evidence type="ECO:0000256" key="3">
    <source>
        <dbReference type="ARBA" id="ARBA00004685"/>
    </source>
</evidence>
<evidence type="ECO:0000256" key="13">
    <source>
        <dbReference type="PIRSR" id="PIRSR602401-1"/>
    </source>
</evidence>
<dbReference type="InterPro" id="IPR017972">
    <property type="entry name" value="Cyt_P450_CS"/>
</dbReference>
<feature type="transmembrane region" description="Helical" evidence="15">
    <location>
        <begin position="6"/>
        <end position="26"/>
    </location>
</feature>
<proteinExistence type="inferred from homology"/>
<dbReference type="AlphaFoldDB" id="A0A8H4ITP8"/>
<dbReference type="OrthoDB" id="1470350at2759"/>
<keyword evidence="6 15" id="KW-0812">Transmembrane</keyword>
<dbReference type="GO" id="GO:0020037">
    <property type="term" value="F:heme binding"/>
    <property type="evidence" value="ECO:0007669"/>
    <property type="project" value="InterPro"/>
</dbReference>
<reference evidence="16" key="1">
    <citation type="submission" date="2020-04" db="EMBL/GenBank/DDBJ databases">
        <title>Genome Assembly and Annotation of Botryosphaeria dothidea sdau 11-99, a Latent Pathogen of Apple Fruit Ring Rot in China.</title>
        <authorList>
            <person name="Yu C."/>
            <person name="Diao Y."/>
            <person name="Lu Q."/>
            <person name="Zhao J."/>
            <person name="Cui S."/>
            <person name="Peng C."/>
            <person name="He B."/>
            <person name="Liu H."/>
        </authorList>
    </citation>
    <scope>NUCLEOTIDE SEQUENCE [LARGE SCALE GENOMIC DNA]</scope>
    <source>
        <strain evidence="16">Sdau11-99</strain>
    </source>
</reference>
<keyword evidence="17" id="KW-1185">Reference proteome</keyword>
<feature type="binding site" description="axial binding residue" evidence="13">
    <location>
        <position position="446"/>
    </location>
    <ligand>
        <name>heme</name>
        <dbReference type="ChEBI" id="CHEBI:30413"/>
    </ligand>
    <ligandPart>
        <name>Fe</name>
        <dbReference type="ChEBI" id="CHEBI:18248"/>
    </ligandPart>
</feature>
<comment type="cofactor">
    <cofactor evidence="1 13">
        <name>heme</name>
        <dbReference type="ChEBI" id="CHEBI:30413"/>
    </cofactor>
</comment>
<comment type="caution">
    <text evidence="16">The sequence shown here is derived from an EMBL/GenBank/DDBJ whole genome shotgun (WGS) entry which is preliminary data.</text>
</comment>
<dbReference type="SUPFAM" id="SSF48264">
    <property type="entry name" value="Cytochrome P450"/>
    <property type="match status" value="1"/>
</dbReference>
<evidence type="ECO:0000256" key="12">
    <source>
        <dbReference type="ARBA" id="ARBA00023136"/>
    </source>
</evidence>
<dbReference type="GO" id="GO:0004497">
    <property type="term" value="F:monooxygenase activity"/>
    <property type="evidence" value="ECO:0007669"/>
    <property type="project" value="UniProtKB-KW"/>
</dbReference>
<keyword evidence="8 15" id="KW-1133">Transmembrane helix</keyword>
<keyword evidence="7 13" id="KW-0479">Metal-binding</keyword>
<sequence>MAYQLVLAATGLAVLYIATTIIYSLFFHPLAKYPGPFLAKITSLYAAYHGWKGDIHLDMWRCHERYGNYVRYAPNSLLFNTAGGLRDIYGNSSRLVKSTGYTPMVHRAPNTLTIRGGKEHSRRRRIMALGVSEKAQRGYEPRIMEHINKLCDVFLSEGPDVQDGHDGRAWGPPLNMAEWCNYLGFDIMADVVFGAKYDLVGNPRFRYVCDAIDRSNIRMGALIQAPRWAALKLDKYLFRDAIAARNRFVKFVVRVVAERMGKTAACAASPDLFANLAAAKDPQTNEGFRADEIGAESTTLIVAGSDTTSTSVASALFYLAHSPAAYARAAAEVRAAFASRAAIAAGPALASCAYLRACVDEAMRMSPAVGSALWREVIQPAGAAIDGRVVAAGCDVGVGIYSVHHSREYFADPFVYRPERWIDGDEESVARARSVFNPFSMGIRGCLGKGLAMTELMLSLATVLYVCDFKLAGGKLGAVGRGSGDGEYGRHRENEYQLFDHVTSQKEGPWLQFAPRAM</sequence>
<evidence type="ECO:0000256" key="6">
    <source>
        <dbReference type="ARBA" id="ARBA00022692"/>
    </source>
</evidence>
<evidence type="ECO:0008006" key="18">
    <source>
        <dbReference type="Google" id="ProtNLM"/>
    </source>
</evidence>
<comment type="similarity">
    <text evidence="4 14">Belongs to the cytochrome P450 family.</text>
</comment>
<dbReference type="PRINTS" id="PR00385">
    <property type="entry name" value="P450"/>
</dbReference>
<dbReference type="FunFam" id="1.10.630.10:FF:000063">
    <property type="entry name" value="Cytochrome P450 monooxygenase"/>
    <property type="match status" value="1"/>
</dbReference>
<evidence type="ECO:0000256" key="7">
    <source>
        <dbReference type="ARBA" id="ARBA00022723"/>
    </source>
</evidence>
<evidence type="ECO:0000256" key="11">
    <source>
        <dbReference type="ARBA" id="ARBA00023033"/>
    </source>
</evidence>
<comment type="pathway">
    <text evidence="3">Mycotoxin biosynthesis.</text>
</comment>
<dbReference type="GO" id="GO:0005506">
    <property type="term" value="F:iron ion binding"/>
    <property type="evidence" value="ECO:0007669"/>
    <property type="project" value="InterPro"/>
</dbReference>
<keyword evidence="9 14" id="KW-0560">Oxidoreductase</keyword>
<evidence type="ECO:0000256" key="14">
    <source>
        <dbReference type="RuleBase" id="RU000461"/>
    </source>
</evidence>
<evidence type="ECO:0000256" key="5">
    <source>
        <dbReference type="ARBA" id="ARBA00022617"/>
    </source>
</evidence>
<dbReference type="PANTHER" id="PTHR24305">
    <property type="entry name" value="CYTOCHROME P450"/>
    <property type="match status" value="1"/>
</dbReference>
<dbReference type="Pfam" id="PF00067">
    <property type="entry name" value="p450"/>
    <property type="match status" value="1"/>
</dbReference>
<accession>A0A8H4ITP8</accession>
<name>A0A8H4ITP8_9PEZI</name>
<organism evidence="16 17">
    <name type="scientific">Botryosphaeria dothidea</name>
    <dbReference type="NCBI Taxonomy" id="55169"/>
    <lineage>
        <taxon>Eukaryota</taxon>
        <taxon>Fungi</taxon>
        <taxon>Dikarya</taxon>
        <taxon>Ascomycota</taxon>
        <taxon>Pezizomycotina</taxon>
        <taxon>Dothideomycetes</taxon>
        <taxon>Dothideomycetes incertae sedis</taxon>
        <taxon>Botryosphaeriales</taxon>
        <taxon>Botryosphaeriaceae</taxon>
        <taxon>Botryosphaeria</taxon>
    </lineage>
</organism>
<dbReference type="PROSITE" id="PS00086">
    <property type="entry name" value="CYTOCHROME_P450"/>
    <property type="match status" value="1"/>
</dbReference>
<dbReference type="GO" id="GO:0016020">
    <property type="term" value="C:membrane"/>
    <property type="evidence" value="ECO:0007669"/>
    <property type="project" value="UniProtKB-SubCell"/>
</dbReference>
<keyword evidence="11 14" id="KW-0503">Monooxygenase</keyword>
<keyword evidence="12 15" id="KW-0472">Membrane</keyword>
<protein>
    <recommendedName>
        <fullName evidence="18">Cytochrome p450 protein</fullName>
    </recommendedName>
</protein>
<evidence type="ECO:0000313" key="17">
    <source>
        <dbReference type="Proteomes" id="UP000572817"/>
    </source>
</evidence>
<dbReference type="PRINTS" id="PR00463">
    <property type="entry name" value="EP450I"/>
</dbReference>
<dbReference type="PANTHER" id="PTHR24305:SF237">
    <property type="entry name" value="CYTOCHROME P450 MONOOXYGENASE ATNE-RELATED"/>
    <property type="match status" value="1"/>
</dbReference>
<dbReference type="Gene3D" id="1.10.630.10">
    <property type="entry name" value="Cytochrome P450"/>
    <property type="match status" value="1"/>
</dbReference>
<evidence type="ECO:0000256" key="15">
    <source>
        <dbReference type="SAM" id="Phobius"/>
    </source>
</evidence>
<dbReference type="InterPro" id="IPR001128">
    <property type="entry name" value="Cyt_P450"/>
</dbReference>
<dbReference type="EMBL" id="WWBZ02000033">
    <property type="protein sequence ID" value="KAF4307311.1"/>
    <property type="molecule type" value="Genomic_DNA"/>
</dbReference>
<evidence type="ECO:0000256" key="8">
    <source>
        <dbReference type="ARBA" id="ARBA00022989"/>
    </source>
</evidence>
<keyword evidence="5 13" id="KW-0349">Heme</keyword>
<evidence type="ECO:0000256" key="4">
    <source>
        <dbReference type="ARBA" id="ARBA00010617"/>
    </source>
</evidence>
<dbReference type="CDD" id="cd11061">
    <property type="entry name" value="CYP67-like"/>
    <property type="match status" value="1"/>
</dbReference>
<evidence type="ECO:0000256" key="2">
    <source>
        <dbReference type="ARBA" id="ARBA00004370"/>
    </source>
</evidence>
<dbReference type="InterPro" id="IPR036396">
    <property type="entry name" value="Cyt_P450_sf"/>
</dbReference>
<dbReference type="InterPro" id="IPR002401">
    <property type="entry name" value="Cyt_P450_E_grp-I"/>
</dbReference>
<dbReference type="GO" id="GO:1902181">
    <property type="term" value="P:verruculogen biosynthetic process"/>
    <property type="evidence" value="ECO:0007669"/>
    <property type="project" value="UniProtKB-ARBA"/>
</dbReference>
<evidence type="ECO:0000256" key="10">
    <source>
        <dbReference type="ARBA" id="ARBA00023004"/>
    </source>
</evidence>
<keyword evidence="10 13" id="KW-0408">Iron</keyword>
<comment type="subcellular location">
    <subcellularLocation>
        <location evidence="2">Membrane</location>
    </subcellularLocation>
</comment>
<dbReference type="InterPro" id="IPR050121">
    <property type="entry name" value="Cytochrome_P450_monoxygenase"/>
</dbReference>
<dbReference type="Proteomes" id="UP000572817">
    <property type="component" value="Unassembled WGS sequence"/>
</dbReference>
<dbReference type="GO" id="GO:0016705">
    <property type="term" value="F:oxidoreductase activity, acting on paired donors, with incorporation or reduction of molecular oxygen"/>
    <property type="evidence" value="ECO:0007669"/>
    <property type="project" value="InterPro"/>
</dbReference>
<evidence type="ECO:0000256" key="1">
    <source>
        <dbReference type="ARBA" id="ARBA00001971"/>
    </source>
</evidence>
<gene>
    <name evidence="16" type="ORF">GTA08_BOTSDO05094</name>
</gene>
<evidence type="ECO:0000256" key="9">
    <source>
        <dbReference type="ARBA" id="ARBA00023002"/>
    </source>
</evidence>